<protein>
    <submittedName>
        <fullName evidence="1">Uncharacterized protein</fullName>
    </submittedName>
</protein>
<evidence type="ECO:0000313" key="1">
    <source>
        <dbReference type="EMBL" id="KAL0290092.1"/>
    </source>
</evidence>
<sequence length="87" mass="9542">MQSSFHMRSDLQDPFRKGILASQTFPSKIQQYPPSSCPQAGVLATCKLAACHQARSRPGELAPSELVGWQPCRLAGCWSSRPASWLP</sequence>
<comment type="caution">
    <text evidence="1">The sequence shown here is derived from an EMBL/GenBank/DDBJ whole genome shotgun (WGS) entry which is preliminary data.</text>
</comment>
<gene>
    <name evidence="1" type="ORF">Sradi_7057900</name>
</gene>
<name>A0AAW2J7K5_SESRA</name>
<reference evidence="1" key="2">
    <citation type="journal article" date="2024" name="Plant">
        <title>Genomic evolution and insights into agronomic trait innovations of Sesamum species.</title>
        <authorList>
            <person name="Miao H."/>
            <person name="Wang L."/>
            <person name="Qu L."/>
            <person name="Liu H."/>
            <person name="Sun Y."/>
            <person name="Le M."/>
            <person name="Wang Q."/>
            <person name="Wei S."/>
            <person name="Zheng Y."/>
            <person name="Lin W."/>
            <person name="Duan Y."/>
            <person name="Cao H."/>
            <person name="Xiong S."/>
            <person name="Wang X."/>
            <person name="Wei L."/>
            <person name="Li C."/>
            <person name="Ma Q."/>
            <person name="Ju M."/>
            <person name="Zhao R."/>
            <person name="Li G."/>
            <person name="Mu C."/>
            <person name="Tian Q."/>
            <person name="Mei H."/>
            <person name="Zhang T."/>
            <person name="Gao T."/>
            <person name="Zhang H."/>
        </authorList>
    </citation>
    <scope>NUCLEOTIDE SEQUENCE</scope>
    <source>
        <strain evidence="1">G02</strain>
    </source>
</reference>
<organism evidence="1">
    <name type="scientific">Sesamum radiatum</name>
    <name type="common">Black benniseed</name>
    <dbReference type="NCBI Taxonomy" id="300843"/>
    <lineage>
        <taxon>Eukaryota</taxon>
        <taxon>Viridiplantae</taxon>
        <taxon>Streptophyta</taxon>
        <taxon>Embryophyta</taxon>
        <taxon>Tracheophyta</taxon>
        <taxon>Spermatophyta</taxon>
        <taxon>Magnoliopsida</taxon>
        <taxon>eudicotyledons</taxon>
        <taxon>Gunneridae</taxon>
        <taxon>Pentapetalae</taxon>
        <taxon>asterids</taxon>
        <taxon>lamiids</taxon>
        <taxon>Lamiales</taxon>
        <taxon>Pedaliaceae</taxon>
        <taxon>Sesamum</taxon>
    </lineage>
</organism>
<dbReference type="AlphaFoldDB" id="A0AAW2J7K5"/>
<reference evidence="1" key="1">
    <citation type="submission" date="2020-06" db="EMBL/GenBank/DDBJ databases">
        <authorList>
            <person name="Li T."/>
            <person name="Hu X."/>
            <person name="Zhang T."/>
            <person name="Song X."/>
            <person name="Zhang H."/>
            <person name="Dai N."/>
            <person name="Sheng W."/>
            <person name="Hou X."/>
            <person name="Wei L."/>
        </authorList>
    </citation>
    <scope>NUCLEOTIDE SEQUENCE</scope>
    <source>
        <strain evidence="1">G02</strain>
        <tissue evidence="1">Leaf</tissue>
    </source>
</reference>
<dbReference type="EMBL" id="JACGWJ010000644">
    <property type="protein sequence ID" value="KAL0290092.1"/>
    <property type="molecule type" value="Genomic_DNA"/>
</dbReference>
<proteinExistence type="predicted"/>
<accession>A0AAW2J7K5</accession>